<keyword evidence="3" id="KW-1185">Reference proteome</keyword>
<organism evidence="2 3">
    <name type="scientific">Panicum miliaceum</name>
    <name type="common">Proso millet</name>
    <name type="synonym">Broomcorn millet</name>
    <dbReference type="NCBI Taxonomy" id="4540"/>
    <lineage>
        <taxon>Eukaryota</taxon>
        <taxon>Viridiplantae</taxon>
        <taxon>Streptophyta</taxon>
        <taxon>Embryophyta</taxon>
        <taxon>Tracheophyta</taxon>
        <taxon>Spermatophyta</taxon>
        <taxon>Magnoliopsida</taxon>
        <taxon>Liliopsida</taxon>
        <taxon>Poales</taxon>
        <taxon>Poaceae</taxon>
        <taxon>PACMAD clade</taxon>
        <taxon>Panicoideae</taxon>
        <taxon>Panicodae</taxon>
        <taxon>Paniceae</taxon>
        <taxon>Panicinae</taxon>
        <taxon>Panicum</taxon>
        <taxon>Panicum sect. Panicum</taxon>
    </lineage>
</organism>
<evidence type="ECO:0000313" key="3">
    <source>
        <dbReference type="Proteomes" id="UP000275267"/>
    </source>
</evidence>
<feature type="region of interest" description="Disordered" evidence="1">
    <location>
        <begin position="30"/>
        <end position="97"/>
    </location>
</feature>
<evidence type="ECO:0000313" key="2">
    <source>
        <dbReference type="EMBL" id="RLN03305.1"/>
    </source>
</evidence>
<gene>
    <name evidence="2" type="ORF">C2845_PM13G07370</name>
</gene>
<name>A0A3L6RHT7_PANMI</name>
<sequence length="97" mass="10056">MDPPAKCLCRHCCGAGAAWRRVRGEIMDPRSGEWIHSRGAASEDSGPSVQVLVPPPPEVVALSSDANNSSAGDTNYSGSSDTSDSDSGDSQADFITC</sequence>
<feature type="compositionally biased region" description="Polar residues" evidence="1">
    <location>
        <begin position="64"/>
        <end position="76"/>
    </location>
</feature>
<protein>
    <submittedName>
        <fullName evidence="2">Uncharacterized protein</fullName>
    </submittedName>
</protein>
<dbReference type="EMBL" id="PQIB02000008">
    <property type="protein sequence ID" value="RLN03305.1"/>
    <property type="molecule type" value="Genomic_DNA"/>
</dbReference>
<proteinExistence type="predicted"/>
<dbReference type="AlphaFoldDB" id="A0A3L6RHT7"/>
<reference evidence="3" key="1">
    <citation type="journal article" date="2019" name="Nat. Commun.">
        <title>The genome of broomcorn millet.</title>
        <authorList>
            <person name="Zou C."/>
            <person name="Miki D."/>
            <person name="Li D."/>
            <person name="Tang Q."/>
            <person name="Xiao L."/>
            <person name="Rajput S."/>
            <person name="Deng P."/>
            <person name="Jia W."/>
            <person name="Huang R."/>
            <person name="Zhang M."/>
            <person name="Sun Y."/>
            <person name="Hu J."/>
            <person name="Fu X."/>
            <person name="Schnable P.S."/>
            <person name="Li F."/>
            <person name="Zhang H."/>
            <person name="Feng B."/>
            <person name="Zhu X."/>
            <person name="Liu R."/>
            <person name="Schnable J.C."/>
            <person name="Zhu J.-K."/>
            <person name="Zhang H."/>
        </authorList>
    </citation>
    <scope>NUCLEOTIDE SEQUENCE [LARGE SCALE GENOMIC DNA]</scope>
</reference>
<accession>A0A3L6RHT7</accession>
<evidence type="ECO:0000256" key="1">
    <source>
        <dbReference type="SAM" id="MobiDB-lite"/>
    </source>
</evidence>
<dbReference type="Proteomes" id="UP000275267">
    <property type="component" value="Unassembled WGS sequence"/>
</dbReference>
<comment type="caution">
    <text evidence="2">The sequence shown here is derived from an EMBL/GenBank/DDBJ whole genome shotgun (WGS) entry which is preliminary data.</text>
</comment>